<dbReference type="GO" id="GO:0016410">
    <property type="term" value="F:N-acyltransferase activity"/>
    <property type="evidence" value="ECO:0007669"/>
    <property type="project" value="UniProtKB-UniRule"/>
</dbReference>
<evidence type="ECO:0000313" key="11">
    <source>
        <dbReference type="EMBL" id="PAP77469.1"/>
    </source>
</evidence>
<dbReference type="Pfam" id="PF20154">
    <property type="entry name" value="LNT_N"/>
    <property type="match status" value="1"/>
</dbReference>
<comment type="caution">
    <text evidence="11">The sequence shown here is derived from an EMBL/GenBank/DDBJ whole genome shotgun (WGS) entry which is preliminary data.</text>
</comment>
<dbReference type="PANTHER" id="PTHR38686:SF1">
    <property type="entry name" value="APOLIPOPROTEIN N-ACYLTRANSFERASE"/>
    <property type="match status" value="1"/>
</dbReference>
<dbReference type="InterPro" id="IPR003010">
    <property type="entry name" value="C-N_Hydrolase"/>
</dbReference>
<dbReference type="Proteomes" id="UP000216339">
    <property type="component" value="Unassembled WGS sequence"/>
</dbReference>
<feature type="transmembrane region" description="Helical" evidence="9">
    <location>
        <begin position="498"/>
        <end position="517"/>
    </location>
</feature>
<name>A0A271J444_9BACT</name>
<dbReference type="PROSITE" id="PS50263">
    <property type="entry name" value="CN_HYDROLASE"/>
    <property type="match status" value="1"/>
</dbReference>
<feature type="domain" description="CN hydrolase" evidence="10">
    <location>
        <begin position="247"/>
        <end position="484"/>
    </location>
</feature>
<protein>
    <recommendedName>
        <fullName evidence="9">Apolipoprotein N-acyltransferase</fullName>
        <shortName evidence="9">ALP N-acyltransferase</shortName>
        <ecNumber evidence="9">2.3.1.269</ecNumber>
    </recommendedName>
</protein>
<keyword evidence="12" id="KW-1185">Reference proteome</keyword>
<evidence type="ECO:0000256" key="2">
    <source>
        <dbReference type="ARBA" id="ARBA00010065"/>
    </source>
</evidence>
<keyword evidence="6 9" id="KW-1133">Transmembrane helix</keyword>
<dbReference type="EC" id="2.3.1.269" evidence="9"/>
<dbReference type="UniPathway" id="UPA00666"/>
<dbReference type="InterPro" id="IPR004563">
    <property type="entry name" value="Apolipo_AcylTrfase"/>
</dbReference>
<sequence>MVPRKRPQPPPLSTFGWSLTGALLLALSLPPLGVYPLAWIGLVPLIARWAHRRPSVDYIRELYALLLTTSCCVGFWLLFNPDAQTAALGGVSLFIVPLPLVAAFGLANLVKERLGIFPGLASLAFNVVAAEFLTLSMGISVPWLLLGHTQADAVEFIQMADVGGVLLLSLWVLLLNGTAFLALPRSGQPGERYGERGASMAVFTALVALPVAYGSVRTAQADVPAGFTTVGIVQPGVAPGTWDRQTATVKVDHLASLSDDILAPALPVGDSTAPAIAPTPPVGLLIWPQMSLPFMGTDQGERQLYDRLQRWAGARGVSLLAGAQTAGDGVERGRRAPKPGDLANSAILIRPGKPMVRYDQMRSVPFADAKSAAGTDRVLFQADGAEIATTVGFESIFGDHVRQFTADGADLIVVLSRNDLWGRSAGLYQHLQFTRLRAIESRRAVVLSTVSGISALIHPTGEIEEIAGWMDQDVEPIQVPTYRGSTYYVRHGDWLGRWALVLGLIYNLGAIGLTIFAPELVGIRKPGTRPAARPAY</sequence>
<dbReference type="GO" id="GO:0042158">
    <property type="term" value="P:lipoprotein biosynthetic process"/>
    <property type="evidence" value="ECO:0007669"/>
    <property type="project" value="UniProtKB-UniRule"/>
</dbReference>
<keyword evidence="7 9" id="KW-0472">Membrane</keyword>
<dbReference type="SUPFAM" id="SSF56317">
    <property type="entry name" value="Carbon-nitrogen hydrolase"/>
    <property type="match status" value="1"/>
</dbReference>
<dbReference type="InterPro" id="IPR045378">
    <property type="entry name" value="LNT_N"/>
</dbReference>
<dbReference type="GO" id="GO:0005886">
    <property type="term" value="C:plasma membrane"/>
    <property type="evidence" value="ECO:0007669"/>
    <property type="project" value="UniProtKB-SubCell"/>
</dbReference>
<evidence type="ECO:0000256" key="5">
    <source>
        <dbReference type="ARBA" id="ARBA00022692"/>
    </source>
</evidence>
<keyword evidence="3 9" id="KW-1003">Cell membrane</keyword>
<comment type="function">
    <text evidence="9">Catalyzes the phospholipid dependent N-acylation of the N-terminal cysteine of apolipoprotein, the last step in lipoprotein maturation.</text>
</comment>
<comment type="similarity">
    <text evidence="2 9">Belongs to the CN hydrolase family. Apolipoprotein N-acyltransferase subfamily.</text>
</comment>
<comment type="pathway">
    <text evidence="9">Protein modification; lipoprotein biosynthesis (N-acyl transfer).</text>
</comment>
<feature type="transmembrane region" description="Helical" evidence="9">
    <location>
        <begin position="62"/>
        <end position="79"/>
    </location>
</feature>
<evidence type="ECO:0000256" key="7">
    <source>
        <dbReference type="ARBA" id="ARBA00023136"/>
    </source>
</evidence>
<dbReference type="EMBL" id="MQWD01000001">
    <property type="protein sequence ID" value="PAP77469.1"/>
    <property type="molecule type" value="Genomic_DNA"/>
</dbReference>
<evidence type="ECO:0000256" key="6">
    <source>
        <dbReference type="ARBA" id="ARBA00022989"/>
    </source>
</evidence>
<comment type="subcellular location">
    <subcellularLocation>
        <location evidence="1 9">Cell membrane</location>
        <topology evidence="1 9">Multi-pass membrane protein</topology>
    </subcellularLocation>
</comment>
<keyword evidence="4 9" id="KW-0808">Transferase</keyword>
<evidence type="ECO:0000256" key="1">
    <source>
        <dbReference type="ARBA" id="ARBA00004651"/>
    </source>
</evidence>
<dbReference type="HAMAP" id="MF_01148">
    <property type="entry name" value="Lnt"/>
    <property type="match status" value="1"/>
</dbReference>
<organism evidence="11 12">
    <name type="scientific">Rubrivirga marina</name>
    <dbReference type="NCBI Taxonomy" id="1196024"/>
    <lineage>
        <taxon>Bacteria</taxon>
        <taxon>Pseudomonadati</taxon>
        <taxon>Rhodothermota</taxon>
        <taxon>Rhodothermia</taxon>
        <taxon>Rhodothermales</taxon>
        <taxon>Rubricoccaceae</taxon>
        <taxon>Rubrivirga</taxon>
    </lineage>
</organism>
<feature type="transmembrane region" description="Helical" evidence="9">
    <location>
        <begin position="165"/>
        <end position="183"/>
    </location>
</feature>
<keyword evidence="5 9" id="KW-0812">Transmembrane</keyword>
<dbReference type="InterPro" id="IPR036526">
    <property type="entry name" value="C-N_Hydrolase_sf"/>
</dbReference>
<evidence type="ECO:0000256" key="9">
    <source>
        <dbReference type="HAMAP-Rule" id="MF_01148"/>
    </source>
</evidence>
<evidence type="ECO:0000313" key="12">
    <source>
        <dbReference type="Proteomes" id="UP000216339"/>
    </source>
</evidence>
<evidence type="ECO:0000256" key="3">
    <source>
        <dbReference type="ARBA" id="ARBA00022475"/>
    </source>
</evidence>
<dbReference type="PANTHER" id="PTHR38686">
    <property type="entry name" value="APOLIPOPROTEIN N-ACYLTRANSFERASE"/>
    <property type="match status" value="1"/>
</dbReference>
<feature type="transmembrane region" description="Helical" evidence="9">
    <location>
        <begin position="122"/>
        <end position="145"/>
    </location>
</feature>
<proteinExistence type="inferred from homology"/>
<evidence type="ECO:0000256" key="4">
    <source>
        <dbReference type="ARBA" id="ARBA00022679"/>
    </source>
</evidence>
<evidence type="ECO:0000256" key="8">
    <source>
        <dbReference type="ARBA" id="ARBA00023315"/>
    </source>
</evidence>
<feature type="transmembrane region" description="Helical" evidence="9">
    <location>
        <begin position="85"/>
        <end position="110"/>
    </location>
</feature>
<dbReference type="AlphaFoldDB" id="A0A271J444"/>
<evidence type="ECO:0000259" key="10">
    <source>
        <dbReference type="PROSITE" id="PS50263"/>
    </source>
</evidence>
<dbReference type="Gene3D" id="3.60.110.10">
    <property type="entry name" value="Carbon-nitrogen hydrolase"/>
    <property type="match status" value="1"/>
</dbReference>
<accession>A0A271J444</accession>
<reference evidence="11 12" key="1">
    <citation type="submission" date="2016-11" db="EMBL/GenBank/DDBJ databases">
        <title>Study of marine rhodopsin-containing bacteria.</title>
        <authorList>
            <person name="Yoshizawa S."/>
            <person name="Kumagai Y."/>
            <person name="Kogure K."/>
        </authorList>
    </citation>
    <scope>NUCLEOTIDE SEQUENCE [LARGE SCALE GENOMIC DNA]</scope>
    <source>
        <strain evidence="11 12">SAORIC-28</strain>
    </source>
</reference>
<comment type="catalytic activity">
    <reaction evidence="9">
        <text>N-terminal S-1,2-diacyl-sn-glyceryl-L-cysteinyl-[lipoprotein] + a glycerophospholipid = N-acyl-S-1,2-diacyl-sn-glyceryl-L-cysteinyl-[lipoprotein] + a 2-acyl-sn-glycero-3-phospholipid + H(+)</text>
        <dbReference type="Rhea" id="RHEA:48228"/>
        <dbReference type="Rhea" id="RHEA-COMP:14681"/>
        <dbReference type="Rhea" id="RHEA-COMP:14684"/>
        <dbReference type="ChEBI" id="CHEBI:15378"/>
        <dbReference type="ChEBI" id="CHEBI:136912"/>
        <dbReference type="ChEBI" id="CHEBI:140656"/>
        <dbReference type="ChEBI" id="CHEBI:140657"/>
        <dbReference type="ChEBI" id="CHEBI:140660"/>
        <dbReference type="EC" id="2.3.1.269"/>
    </reaction>
</comment>
<dbReference type="Pfam" id="PF00795">
    <property type="entry name" value="CN_hydrolase"/>
    <property type="match status" value="1"/>
</dbReference>
<comment type="caution">
    <text evidence="9">Lacks conserved residue(s) required for the propagation of feature annotation.</text>
</comment>
<keyword evidence="8 9" id="KW-0012">Acyltransferase</keyword>
<gene>
    <name evidence="9" type="primary">lnt</name>
    <name evidence="11" type="ORF">BSZ37_13995</name>
</gene>